<dbReference type="NCBIfam" id="TIGR00121">
    <property type="entry name" value="birA_ligase"/>
    <property type="match status" value="1"/>
</dbReference>
<dbReference type="InterPro" id="IPR036388">
    <property type="entry name" value="WH-like_DNA-bd_sf"/>
</dbReference>
<comment type="catalytic activity">
    <reaction evidence="5">
        <text>biotin + L-lysyl-[protein] + ATP = N(6)-biotinyl-L-lysyl-[protein] + AMP + diphosphate + H(+)</text>
        <dbReference type="Rhea" id="RHEA:11756"/>
        <dbReference type="Rhea" id="RHEA-COMP:9752"/>
        <dbReference type="Rhea" id="RHEA-COMP:10505"/>
        <dbReference type="ChEBI" id="CHEBI:15378"/>
        <dbReference type="ChEBI" id="CHEBI:29969"/>
        <dbReference type="ChEBI" id="CHEBI:30616"/>
        <dbReference type="ChEBI" id="CHEBI:33019"/>
        <dbReference type="ChEBI" id="CHEBI:57586"/>
        <dbReference type="ChEBI" id="CHEBI:83144"/>
        <dbReference type="ChEBI" id="CHEBI:456215"/>
        <dbReference type="EC" id="6.3.4.15"/>
    </reaction>
</comment>
<dbReference type="InterPro" id="IPR008988">
    <property type="entry name" value="Transcriptional_repressor_C"/>
</dbReference>
<accession>A0A5A5U0N5</accession>
<dbReference type="GO" id="GO:0006355">
    <property type="term" value="P:regulation of DNA-templated transcription"/>
    <property type="evidence" value="ECO:0007669"/>
    <property type="project" value="UniProtKB-UniRule"/>
</dbReference>
<keyword evidence="5" id="KW-0804">Transcription</keyword>
<dbReference type="Proteomes" id="UP000323274">
    <property type="component" value="Unassembled WGS sequence"/>
</dbReference>
<comment type="similarity">
    <text evidence="5">Belongs to the biotin--protein ligase family.</text>
</comment>
<gene>
    <name evidence="7" type="primary">birA2</name>
    <name evidence="5" type="synonym">birA</name>
    <name evidence="7" type="ORF">LCIT_18830</name>
</gene>
<reference evidence="7 8" key="1">
    <citation type="submission" date="2019-04" db="EMBL/GenBank/DDBJ databases">
        <title>A pseudo-fructophilic Leuconostoc citreum strain F192-5 isolated from peel of satsuma mandarin: the first report for isolation and characterization of strain-dependent fructophilic-like characteristics.</title>
        <authorList>
            <person name="Maeno S."/>
            <person name="Tanizawa Y."/>
            <person name="Kajikawa A."/>
            <person name="Kanesaki Y."/>
            <person name="Kubota E."/>
            <person name="Arita M."/>
            <person name="Leon D."/>
            <person name="Endo A."/>
        </authorList>
    </citation>
    <scope>NUCLEOTIDE SEQUENCE [LARGE SCALE GENOMIC DNA]</scope>
    <source>
        <strain evidence="7 8">F192-5</strain>
    </source>
</reference>
<sequence>MNTADKLLYLLIQADGWVSGELIAQSLGMTRTSIWKSVQKLEAQGHTIESVRGQGYRYVEGAKISVAGIEKYLKQHVNLEVFDTIDSTNIYAKEKLGSREINETTVLVAEQQTGGVGRLGRQFFSPKDTGLYVTFALPLDSHSAVNPGRLTTSTAVATSKMVKELFNIDLEFKWVNDLIYHNRKVGGILTEGTIDIESQQFSSLAVGVGMNLAVPATGFPETISQKAGALVDKLTVSRNQVVATLINHFFDMYADYQDGRYIDQYRQRVVGIGQQVEVQRGQTHINGVIKEIDEDGRLVVDTETGLAYINSGEITKLMLPNNGYKG</sequence>
<evidence type="ECO:0000256" key="1">
    <source>
        <dbReference type="ARBA" id="ARBA00022598"/>
    </source>
</evidence>
<dbReference type="GO" id="GO:0005737">
    <property type="term" value="C:cytoplasm"/>
    <property type="evidence" value="ECO:0007669"/>
    <property type="project" value="TreeGrafter"/>
</dbReference>
<dbReference type="GO" id="GO:0004077">
    <property type="term" value="F:biotin--[biotin carboxyl-carrier protein] ligase activity"/>
    <property type="evidence" value="ECO:0007669"/>
    <property type="project" value="UniProtKB-UniRule"/>
</dbReference>
<evidence type="ECO:0000256" key="4">
    <source>
        <dbReference type="ARBA" id="ARBA00023267"/>
    </source>
</evidence>
<dbReference type="SUPFAM" id="SSF46785">
    <property type="entry name" value="Winged helix' DNA-binding domain"/>
    <property type="match status" value="1"/>
</dbReference>
<feature type="binding site" evidence="5">
    <location>
        <begin position="87"/>
        <end position="89"/>
    </location>
    <ligand>
        <name>biotin</name>
        <dbReference type="ChEBI" id="CHEBI:57586"/>
    </ligand>
</feature>
<evidence type="ECO:0000256" key="2">
    <source>
        <dbReference type="ARBA" id="ARBA00022741"/>
    </source>
</evidence>
<dbReference type="InterPro" id="IPR004143">
    <property type="entry name" value="BPL_LPL_catalytic"/>
</dbReference>
<evidence type="ECO:0000256" key="5">
    <source>
        <dbReference type="HAMAP-Rule" id="MF_00978"/>
    </source>
</evidence>
<feature type="domain" description="BPL/LPL catalytic" evidence="6">
    <location>
        <begin position="80"/>
        <end position="257"/>
    </location>
</feature>
<feature type="binding site" evidence="5">
    <location>
        <position position="184"/>
    </location>
    <ligand>
        <name>biotin</name>
        <dbReference type="ChEBI" id="CHEBI:57586"/>
    </ligand>
</feature>
<name>A0A5A5U0N5_LEUCI</name>
<dbReference type="Pfam" id="PF08279">
    <property type="entry name" value="HTH_11"/>
    <property type="match status" value="1"/>
</dbReference>
<keyword evidence="4 5" id="KW-0092">Biotin</keyword>
<keyword evidence="3 5" id="KW-0067">ATP-binding</keyword>
<keyword evidence="5" id="KW-0805">Transcription regulation</keyword>
<dbReference type="Pfam" id="PF02237">
    <property type="entry name" value="BPL_C"/>
    <property type="match status" value="1"/>
</dbReference>
<feature type="binding site" evidence="5">
    <location>
        <position position="112"/>
    </location>
    <ligand>
        <name>biotin</name>
        <dbReference type="ChEBI" id="CHEBI:57586"/>
    </ligand>
</feature>
<dbReference type="SUPFAM" id="SSF50037">
    <property type="entry name" value="C-terminal domain of transcriptional repressors"/>
    <property type="match status" value="1"/>
</dbReference>
<dbReference type="CDD" id="cd16442">
    <property type="entry name" value="BPL"/>
    <property type="match status" value="1"/>
</dbReference>
<dbReference type="InterPro" id="IPR045864">
    <property type="entry name" value="aa-tRNA-synth_II/BPL/LPL"/>
</dbReference>
<dbReference type="AlphaFoldDB" id="A0A5A5U0N5"/>
<dbReference type="InterPro" id="IPR030855">
    <property type="entry name" value="Bifunct_BirA"/>
</dbReference>
<evidence type="ECO:0000259" key="6">
    <source>
        <dbReference type="PROSITE" id="PS51733"/>
    </source>
</evidence>
<keyword evidence="5" id="KW-0238">DNA-binding</keyword>
<dbReference type="HAMAP" id="MF_00978">
    <property type="entry name" value="Bifunct_BirA"/>
    <property type="match status" value="1"/>
</dbReference>
<dbReference type="Gene3D" id="2.30.30.100">
    <property type="match status" value="1"/>
</dbReference>
<keyword evidence="2 5" id="KW-0547">Nucleotide-binding</keyword>
<comment type="caution">
    <text evidence="7">The sequence shown here is derived from an EMBL/GenBank/DDBJ whole genome shotgun (WGS) entry which is preliminary data.</text>
</comment>
<dbReference type="PANTHER" id="PTHR12835:SF5">
    <property type="entry name" value="BIOTIN--PROTEIN LIGASE"/>
    <property type="match status" value="1"/>
</dbReference>
<dbReference type="InterPro" id="IPR003142">
    <property type="entry name" value="BPL_C"/>
</dbReference>
<protein>
    <recommendedName>
        <fullName evidence="5">Bifunctional ligase/repressor BirA</fullName>
    </recommendedName>
    <alternativeName>
        <fullName evidence="5">Biotin--[acetyl-CoA-carboxylase] ligase</fullName>
        <ecNumber evidence="5">6.3.4.15</ecNumber>
    </alternativeName>
    <alternativeName>
        <fullName evidence="5">Biotin--protein ligase</fullName>
    </alternativeName>
    <alternativeName>
        <fullName evidence="5">Biotin-[acetyl-CoA carboxylase] synthetase</fullName>
    </alternativeName>
</protein>
<evidence type="ECO:0000313" key="8">
    <source>
        <dbReference type="Proteomes" id="UP000323274"/>
    </source>
</evidence>
<dbReference type="SUPFAM" id="SSF55681">
    <property type="entry name" value="Class II aaRS and biotin synthetases"/>
    <property type="match status" value="1"/>
</dbReference>
<dbReference type="Pfam" id="PF03099">
    <property type="entry name" value="BPL_LplA_LipB"/>
    <property type="match status" value="1"/>
</dbReference>
<dbReference type="InterPro" id="IPR013196">
    <property type="entry name" value="HTH_11"/>
</dbReference>
<dbReference type="RefSeq" id="WP_149334801.1">
    <property type="nucleotide sequence ID" value="NZ_BJJW01000016.1"/>
</dbReference>
<organism evidence="7 8">
    <name type="scientific">Leuconostoc citreum</name>
    <dbReference type="NCBI Taxonomy" id="33964"/>
    <lineage>
        <taxon>Bacteria</taxon>
        <taxon>Bacillati</taxon>
        <taxon>Bacillota</taxon>
        <taxon>Bacilli</taxon>
        <taxon>Lactobacillales</taxon>
        <taxon>Lactobacillaceae</taxon>
        <taxon>Leuconostoc</taxon>
    </lineage>
</organism>
<keyword evidence="1 5" id="KW-0436">Ligase</keyword>
<keyword evidence="5" id="KW-0678">Repressor</keyword>
<dbReference type="EC" id="6.3.4.15" evidence="5"/>
<dbReference type="InterPro" id="IPR036390">
    <property type="entry name" value="WH_DNA-bd_sf"/>
</dbReference>
<dbReference type="Gene3D" id="3.30.930.10">
    <property type="entry name" value="Bira Bifunctional Protein, Domain 2"/>
    <property type="match status" value="1"/>
</dbReference>
<dbReference type="PROSITE" id="PS51733">
    <property type="entry name" value="BPL_LPL_CATALYTIC"/>
    <property type="match status" value="1"/>
</dbReference>
<dbReference type="GO" id="GO:0003677">
    <property type="term" value="F:DNA binding"/>
    <property type="evidence" value="ECO:0007669"/>
    <property type="project" value="UniProtKB-UniRule"/>
</dbReference>
<proteinExistence type="inferred from homology"/>
<dbReference type="PANTHER" id="PTHR12835">
    <property type="entry name" value="BIOTIN PROTEIN LIGASE"/>
    <property type="match status" value="1"/>
</dbReference>
<dbReference type="Gene3D" id="1.10.10.10">
    <property type="entry name" value="Winged helix-like DNA-binding domain superfamily/Winged helix DNA-binding domain"/>
    <property type="match status" value="1"/>
</dbReference>
<comment type="caution">
    <text evidence="5">Lacks conserved residue(s) required for the propagation of feature annotation.</text>
</comment>
<comment type="function">
    <text evidence="5">Acts both as a biotin--[acetyl-CoA-carboxylase] ligase and a repressor.</text>
</comment>
<dbReference type="GO" id="GO:0009249">
    <property type="term" value="P:protein lipoylation"/>
    <property type="evidence" value="ECO:0007669"/>
    <property type="project" value="UniProtKB-ARBA"/>
</dbReference>
<feature type="DNA-binding region" description="H-T-H motif" evidence="5">
    <location>
        <begin position="20"/>
        <end position="39"/>
    </location>
</feature>
<evidence type="ECO:0000313" key="7">
    <source>
        <dbReference type="EMBL" id="GDZ84641.1"/>
    </source>
</evidence>
<evidence type="ECO:0000256" key="3">
    <source>
        <dbReference type="ARBA" id="ARBA00022840"/>
    </source>
</evidence>
<dbReference type="InterPro" id="IPR004408">
    <property type="entry name" value="Biotin_CoA_COase_ligase"/>
</dbReference>
<dbReference type="EMBL" id="BJJW01000016">
    <property type="protein sequence ID" value="GDZ84641.1"/>
    <property type="molecule type" value="Genomic_DNA"/>
</dbReference>
<dbReference type="GO" id="GO:0016740">
    <property type="term" value="F:transferase activity"/>
    <property type="evidence" value="ECO:0007669"/>
    <property type="project" value="UniProtKB-ARBA"/>
</dbReference>
<dbReference type="GO" id="GO:0005524">
    <property type="term" value="F:ATP binding"/>
    <property type="evidence" value="ECO:0007669"/>
    <property type="project" value="UniProtKB-UniRule"/>
</dbReference>